<dbReference type="GO" id="GO:0005524">
    <property type="term" value="F:ATP binding"/>
    <property type="evidence" value="ECO:0007669"/>
    <property type="project" value="InterPro"/>
</dbReference>
<organism evidence="2 3">
    <name type="scientific">Citrus yellow mottle-associated virus</name>
    <dbReference type="NCBI Taxonomy" id="2843960"/>
    <lineage>
        <taxon>Viruses</taxon>
        <taxon>Riboviria</taxon>
        <taxon>Orthornavirae</taxon>
        <taxon>Kitrinoviricota</taxon>
        <taxon>Alsuviricetes</taxon>
        <taxon>Tymovirales</taxon>
        <taxon>Alphaflexiviridae</taxon>
        <taxon>Potexvirus</taxon>
        <taxon>Mandarivirus</taxon>
        <taxon>Potexvirus citriflavimaculae</taxon>
    </lineage>
</organism>
<protein>
    <submittedName>
        <fullName evidence="2">P2</fullName>
    </submittedName>
</protein>
<dbReference type="InterPro" id="IPR027351">
    <property type="entry name" value="(+)RNA_virus_helicase_core_dom"/>
</dbReference>
<evidence type="ECO:0000313" key="3">
    <source>
        <dbReference type="Proteomes" id="UP000683155"/>
    </source>
</evidence>
<reference evidence="2" key="1">
    <citation type="submission" date="2019-05" db="EMBL/GenBank/DDBJ databases">
        <title>Citrus yellow mottle virus: a novel mandarivirus from Pakistan.</title>
        <authorList>
            <person name="Wu J."/>
        </authorList>
    </citation>
    <scope>NUCLEOTIDE SEQUENCE [LARGE SCALE GENOMIC DNA]</scope>
    <source>
        <strain evidence="2">CiYMV-PS</strain>
    </source>
</reference>
<dbReference type="PROSITE" id="PS51657">
    <property type="entry name" value="PSRV_HELICASE"/>
    <property type="match status" value="1"/>
</dbReference>
<dbReference type="EMBL" id="MK957246">
    <property type="protein sequence ID" value="QGT76799.1"/>
    <property type="molecule type" value="Genomic_RNA"/>
</dbReference>
<dbReference type="RefSeq" id="YP_010798309.1">
    <property type="nucleotide sequence ID" value="NC_076409.1"/>
</dbReference>
<dbReference type="KEGG" id="vg:80536459"/>
<feature type="domain" description="(+)RNA virus helicase C-terminal" evidence="1">
    <location>
        <begin position="1"/>
        <end position="225"/>
    </location>
</feature>
<name>A0A650F1D9_9VIRU</name>
<proteinExistence type="predicted"/>
<evidence type="ECO:0000313" key="2">
    <source>
        <dbReference type="EMBL" id="QGT76799.1"/>
    </source>
</evidence>
<keyword evidence="3" id="KW-1185">Reference proteome</keyword>
<evidence type="ECO:0000259" key="1">
    <source>
        <dbReference type="PROSITE" id="PS51657"/>
    </source>
</evidence>
<dbReference type="GeneID" id="80536459"/>
<dbReference type="Pfam" id="PF01443">
    <property type="entry name" value="Viral_helicase1"/>
    <property type="match status" value="1"/>
</dbReference>
<dbReference type="Proteomes" id="UP000683155">
    <property type="component" value="Segment"/>
</dbReference>
<sequence length="225" mass="24905">MDFAELLSSKEFTRTKLPLSEPIVIHAIAGAGKTHLLEQYSRHNPSNTFFTPLDNKSNSLLLSPFSSDCSSASFIDEYPLCEIPPSAKYLLADPIQYLGNPNLRKPHYICPVSHRFGSQTAALLSSLGIEAYSRKQDIVVSEDIFSFEPEGQVIACDPETQALARRHSLDFLRPCESIGRTFHTTTVLISDKLTPETLTKEIYIGLTRHTSKLIILSPHAATAST</sequence>
<accession>A0A650F1D9</accession>